<gene>
    <name evidence="5" type="ORF">FXF65_22440</name>
</gene>
<dbReference type="SUPFAM" id="SSF48452">
    <property type="entry name" value="TPR-like"/>
    <property type="match status" value="1"/>
</dbReference>
<dbReference type="GO" id="GO:0005737">
    <property type="term" value="C:cytoplasm"/>
    <property type="evidence" value="ECO:0007669"/>
    <property type="project" value="TreeGrafter"/>
</dbReference>
<dbReference type="PROSITE" id="PS00622">
    <property type="entry name" value="HTH_LUXR_1"/>
    <property type="match status" value="1"/>
</dbReference>
<dbReference type="PANTHER" id="PTHR16305">
    <property type="entry name" value="TESTICULAR SOLUBLE ADENYLYL CYCLASE"/>
    <property type="match status" value="1"/>
</dbReference>
<evidence type="ECO:0000259" key="4">
    <source>
        <dbReference type="PROSITE" id="PS50043"/>
    </source>
</evidence>
<dbReference type="Gene3D" id="1.25.40.10">
    <property type="entry name" value="Tetratricopeptide repeat domain"/>
    <property type="match status" value="1"/>
</dbReference>
<dbReference type="InterPro" id="IPR011990">
    <property type="entry name" value="TPR-like_helical_dom_sf"/>
</dbReference>
<dbReference type="InterPro" id="IPR016032">
    <property type="entry name" value="Sig_transdc_resp-reg_C-effctor"/>
</dbReference>
<sequence length="867" mass="91896">MVAVVLLERERELSELVRIVAGAPESGGGLVLVSGEPGIGKTALVGALRERTKRLARFVLTGCEPLSVPVPLAPVRAVVEATGADAGGLEGGDRPAIVGALCAALERGGPAVVVIEDLHWADAATLDVLRLLVRGVRFLPVTVVGTYRDDGLGARPRLAMLVGDLAGAAARFELGPLSEAAVALLAEPAGLDGAELFAVTGGNPFLVVESVASGGGLPRSVLDATWARMARLDGGARRVVEAAAVIGPVTPLDLLERVTPEAVEAVERCLAHGVLVDAGDGRVAFQHQLVQQAVERSVSAPRRRVLHSQVVRALLDGDDPPEHARLAHHAERAGLRRIALDHAWRAAREAWLLGCHADAARQFERALAQGPSSHGDRARLLTGFGHAGWLAGQPEEAAAALEEAATLGRRLGDRFVQGRALRLLNQPLWEFDRWQEARKALLEAISLLEQCDDEGELARAWAGLVAIEGCGLDPAAGIEHAPVAARHAADAGLEQIAVDVLIGLAHAKGLRGRPDYGTLTDCLRRCRAEGWHFEAARGYAVVFIVSSLNRDHAVVDATRSEAFAYFTEIQTVRARDLVSGCLARSLLDRGRLPEAVEWAARARRTRHMEASLAPAVEALAKLRGGEEDADALLAEAHAALTGSADVYRLPLVESALAEAAWLRGDHDALRAHVRAGLSHPGVRQIPRVAGDLALWAMRCGEEPPPPGDLPEPVRLELGGDWRGAVRAWHRRRAPYEAALAALPADPTDVFAAREAIGVLQRIGATAAAGAFVRERAAQGAPVPRGPRSSTRSNPAGLTGRQREVLAWIARGATNREIAAALHLSERTVAHHVSAVLRKLGARTRTAAAQQARALYPPSEDGQAPSPR</sequence>
<dbReference type="Pfam" id="PF00196">
    <property type="entry name" value="GerE"/>
    <property type="match status" value="1"/>
</dbReference>
<dbReference type="GO" id="GO:0005524">
    <property type="term" value="F:ATP binding"/>
    <property type="evidence" value="ECO:0007669"/>
    <property type="project" value="UniProtKB-KW"/>
</dbReference>
<dbReference type="Proteomes" id="UP000322634">
    <property type="component" value="Unassembled WGS sequence"/>
</dbReference>
<evidence type="ECO:0000256" key="3">
    <source>
        <dbReference type="SAM" id="MobiDB-lite"/>
    </source>
</evidence>
<evidence type="ECO:0000256" key="1">
    <source>
        <dbReference type="ARBA" id="ARBA00022741"/>
    </source>
</evidence>
<dbReference type="InterPro" id="IPR000792">
    <property type="entry name" value="Tscrpt_reg_LuxR_C"/>
</dbReference>
<dbReference type="PANTHER" id="PTHR16305:SF35">
    <property type="entry name" value="TRANSCRIPTIONAL ACTIVATOR DOMAIN"/>
    <property type="match status" value="1"/>
</dbReference>
<dbReference type="CDD" id="cd06170">
    <property type="entry name" value="LuxR_C_like"/>
    <property type="match status" value="1"/>
</dbReference>
<evidence type="ECO:0000313" key="6">
    <source>
        <dbReference type="Proteomes" id="UP000322634"/>
    </source>
</evidence>
<dbReference type="EMBL" id="VSFF01000008">
    <property type="protein sequence ID" value="TYC13258.1"/>
    <property type="molecule type" value="Genomic_DNA"/>
</dbReference>
<dbReference type="SUPFAM" id="SSF46894">
    <property type="entry name" value="C-terminal effector domain of the bipartite response regulators"/>
    <property type="match status" value="1"/>
</dbReference>
<dbReference type="SUPFAM" id="SSF52540">
    <property type="entry name" value="P-loop containing nucleoside triphosphate hydrolases"/>
    <property type="match status" value="1"/>
</dbReference>
<keyword evidence="2" id="KW-0067">ATP-binding</keyword>
<dbReference type="PRINTS" id="PR00038">
    <property type="entry name" value="HTHLUXR"/>
</dbReference>
<feature type="region of interest" description="Disordered" evidence="3">
    <location>
        <begin position="776"/>
        <end position="797"/>
    </location>
</feature>
<reference evidence="5 6" key="1">
    <citation type="submission" date="2019-08" db="EMBL/GenBank/DDBJ databases">
        <title>Actinomadura sp. nov. CYP1-5 isolated from mountain soil.</title>
        <authorList>
            <person name="Songsumanus A."/>
            <person name="Kuncharoen N."/>
            <person name="Kudo T."/>
            <person name="Yuki M."/>
            <person name="Igarashi Y."/>
            <person name="Tanasupawat S."/>
        </authorList>
    </citation>
    <scope>NUCLEOTIDE SEQUENCE [LARGE SCALE GENOMIC DNA]</scope>
    <source>
        <strain evidence="5 6">GKU157</strain>
    </source>
</reference>
<dbReference type="Gene3D" id="1.10.10.10">
    <property type="entry name" value="Winged helix-like DNA-binding domain superfamily/Winged helix DNA-binding domain"/>
    <property type="match status" value="1"/>
</dbReference>
<protein>
    <submittedName>
        <fullName evidence="5">AAA family ATPase</fullName>
    </submittedName>
</protein>
<dbReference type="InterPro" id="IPR036388">
    <property type="entry name" value="WH-like_DNA-bd_sf"/>
</dbReference>
<feature type="domain" description="HTH luxR-type" evidence="4">
    <location>
        <begin position="790"/>
        <end position="855"/>
    </location>
</feature>
<accession>A0A5D0U4D0</accession>
<keyword evidence="1" id="KW-0547">Nucleotide-binding</keyword>
<proteinExistence type="predicted"/>
<evidence type="ECO:0000256" key="2">
    <source>
        <dbReference type="ARBA" id="ARBA00022840"/>
    </source>
</evidence>
<dbReference type="InterPro" id="IPR027417">
    <property type="entry name" value="P-loop_NTPase"/>
</dbReference>
<dbReference type="GO" id="GO:0003677">
    <property type="term" value="F:DNA binding"/>
    <property type="evidence" value="ECO:0007669"/>
    <property type="project" value="InterPro"/>
</dbReference>
<dbReference type="SMART" id="SM00421">
    <property type="entry name" value="HTH_LUXR"/>
    <property type="match status" value="1"/>
</dbReference>
<dbReference type="InterPro" id="IPR041664">
    <property type="entry name" value="AAA_16"/>
</dbReference>
<dbReference type="Gene3D" id="3.40.50.300">
    <property type="entry name" value="P-loop containing nucleotide triphosphate hydrolases"/>
    <property type="match status" value="1"/>
</dbReference>
<organism evidence="5 6">
    <name type="scientific">Actinomadura syzygii</name>
    <dbReference type="NCBI Taxonomy" id="1427538"/>
    <lineage>
        <taxon>Bacteria</taxon>
        <taxon>Bacillati</taxon>
        <taxon>Actinomycetota</taxon>
        <taxon>Actinomycetes</taxon>
        <taxon>Streptosporangiales</taxon>
        <taxon>Thermomonosporaceae</taxon>
        <taxon>Actinomadura</taxon>
    </lineage>
</organism>
<keyword evidence="6" id="KW-1185">Reference proteome</keyword>
<evidence type="ECO:0000313" key="5">
    <source>
        <dbReference type="EMBL" id="TYC13258.1"/>
    </source>
</evidence>
<dbReference type="AlphaFoldDB" id="A0A5D0U4D0"/>
<dbReference type="GO" id="GO:0004016">
    <property type="term" value="F:adenylate cyclase activity"/>
    <property type="evidence" value="ECO:0007669"/>
    <property type="project" value="TreeGrafter"/>
</dbReference>
<dbReference type="PROSITE" id="PS50043">
    <property type="entry name" value="HTH_LUXR_2"/>
    <property type="match status" value="1"/>
</dbReference>
<comment type="caution">
    <text evidence="5">The sequence shown here is derived from an EMBL/GenBank/DDBJ whole genome shotgun (WGS) entry which is preliminary data.</text>
</comment>
<name>A0A5D0U4D0_9ACTN</name>
<dbReference type="GO" id="GO:0006355">
    <property type="term" value="P:regulation of DNA-templated transcription"/>
    <property type="evidence" value="ECO:0007669"/>
    <property type="project" value="InterPro"/>
</dbReference>
<feature type="region of interest" description="Disordered" evidence="3">
    <location>
        <begin position="846"/>
        <end position="867"/>
    </location>
</feature>
<dbReference type="Pfam" id="PF13191">
    <property type="entry name" value="AAA_16"/>
    <property type="match status" value="1"/>
</dbReference>
<dbReference type="OrthoDB" id="5476461at2"/>